<keyword evidence="4 7" id="KW-1133">Transmembrane helix</keyword>
<dbReference type="Pfam" id="PF12704">
    <property type="entry name" value="MacB_PCD"/>
    <property type="match status" value="1"/>
</dbReference>
<dbReference type="InterPro" id="IPR050250">
    <property type="entry name" value="Macrolide_Exporter_MacB"/>
</dbReference>
<dbReference type="STRING" id="1298851.TST_1379"/>
<dbReference type="AlphaFoldDB" id="A0A0S3QV05"/>
<feature type="transmembrane region" description="Helical" evidence="7">
    <location>
        <begin position="26"/>
        <end position="47"/>
    </location>
</feature>
<evidence type="ECO:0000256" key="3">
    <source>
        <dbReference type="ARBA" id="ARBA00022692"/>
    </source>
</evidence>
<feature type="transmembrane region" description="Helical" evidence="7">
    <location>
        <begin position="370"/>
        <end position="390"/>
    </location>
</feature>
<dbReference type="PANTHER" id="PTHR30572:SF4">
    <property type="entry name" value="ABC TRANSPORTER PERMEASE YTRF"/>
    <property type="match status" value="1"/>
</dbReference>
<reference evidence="11" key="1">
    <citation type="journal article" date="2018" name="Science">
        <title>A primordial and reversible TCA cycle in a facultatively chemolithoautotrophic thermophile.</title>
        <authorList>
            <person name="Nunoura T."/>
            <person name="Chikaraishi Y."/>
            <person name="Izaki R."/>
            <person name="Suwa T."/>
            <person name="Sato T."/>
            <person name="Harada T."/>
            <person name="Mori K."/>
            <person name="Kato Y."/>
            <person name="Miyazaki M."/>
            <person name="Shimamura S."/>
            <person name="Yanagawa K."/>
            <person name="Shuto A."/>
            <person name="Ohkouchi N."/>
            <person name="Fujita N."/>
            <person name="Takaki Y."/>
            <person name="Atomi H."/>
            <person name="Takai K."/>
        </authorList>
    </citation>
    <scope>NUCLEOTIDE SEQUENCE [LARGE SCALE GENOMIC DNA]</scope>
    <source>
        <strain evidence="11">DSM 17441 / JCM 13301 / NBRC 103674 / ABI70S6</strain>
    </source>
</reference>
<dbReference type="EMBL" id="AP013035">
    <property type="protein sequence ID" value="BAT72166.1"/>
    <property type="molecule type" value="Genomic_DNA"/>
</dbReference>
<name>A0A0S3QV05_THET7</name>
<keyword evidence="11" id="KW-1185">Reference proteome</keyword>
<evidence type="ECO:0000256" key="7">
    <source>
        <dbReference type="SAM" id="Phobius"/>
    </source>
</evidence>
<dbReference type="GO" id="GO:0005886">
    <property type="term" value="C:plasma membrane"/>
    <property type="evidence" value="ECO:0007669"/>
    <property type="project" value="UniProtKB-SubCell"/>
</dbReference>
<keyword evidence="3 7" id="KW-0812">Transmembrane</keyword>
<dbReference type="Proteomes" id="UP000063234">
    <property type="component" value="Chromosome"/>
</dbReference>
<keyword evidence="5 7" id="KW-0472">Membrane</keyword>
<sequence>MGVSFSRFRSVLKESYKELFSSKLNLFFMMFGLVVGIAAMNAIYGLGKGAEVTIVHILENLNFGANSFLVLAGGGKFFGPAATRRDRFKLSDVEAMKRLEFVEAVSPVMIGMFKVASSKDAVTTRVIGAFPIYSVVDNWNVALGRFITDRDTKEKSKVCVLGQETAEKLLGSDPLGKKIRINGVSFEVVGVLEKKGVIGRYRLDDRVIVPFTTAKRRIFNKDWIDAAKVVLRKGTDLYQAKEVVEQLLRKRHRLLPNEVNDFRIITPDQIVEFLTKATRTITALLLVISVITLVVSGVIIMNIMYAVVEEKKKIIALRKAYGATDLDILLHYTGISGGVSFLGGIVGYLVGCIIIYLVSKFSPIEGVYSLLFLLVGVAFSVLTGVLFGVFPARAAAKLPPADLLR</sequence>
<gene>
    <name evidence="10" type="ORF">TST_1379</name>
</gene>
<feature type="domain" description="MacB-like periplasmic core" evidence="9">
    <location>
        <begin position="27"/>
        <end position="246"/>
    </location>
</feature>
<dbReference type="RefSeq" id="WP_068550154.1">
    <property type="nucleotide sequence ID" value="NZ_AP013035.1"/>
</dbReference>
<evidence type="ECO:0000259" key="8">
    <source>
        <dbReference type="Pfam" id="PF02687"/>
    </source>
</evidence>
<accession>A0A0S3QV05</accession>
<evidence type="ECO:0000256" key="5">
    <source>
        <dbReference type="ARBA" id="ARBA00023136"/>
    </source>
</evidence>
<dbReference type="GO" id="GO:0022857">
    <property type="term" value="F:transmembrane transporter activity"/>
    <property type="evidence" value="ECO:0007669"/>
    <property type="project" value="TreeGrafter"/>
</dbReference>
<evidence type="ECO:0000256" key="2">
    <source>
        <dbReference type="ARBA" id="ARBA00022475"/>
    </source>
</evidence>
<organism evidence="10 11">
    <name type="scientific">Thermosulfidibacter takaii (strain DSM 17441 / JCM 13301 / NBRC 103674 / ABI70S6)</name>
    <dbReference type="NCBI Taxonomy" id="1298851"/>
    <lineage>
        <taxon>Bacteria</taxon>
        <taxon>Pseudomonadati</taxon>
        <taxon>Thermosulfidibacterota</taxon>
        <taxon>Thermosulfidibacteria</taxon>
        <taxon>Thermosulfidibacterales</taxon>
        <taxon>Thermosulfidibacteraceae</taxon>
    </lineage>
</organism>
<comment type="subcellular location">
    <subcellularLocation>
        <location evidence="1">Cell membrane</location>
        <topology evidence="1">Multi-pass membrane protein</topology>
    </subcellularLocation>
</comment>
<dbReference type="InterPro" id="IPR025857">
    <property type="entry name" value="MacB_PCD"/>
</dbReference>
<dbReference type="OrthoDB" id="9770099at2"/>
<comment type="similarity">
    <text evidence="6">Belongs to the ABC-4 integral membrane protein family.</text>
</comment>
<dbReference type="InterPro" id="IPR003838">
    <property type="entry name" value="ABC3_permease_C"/>
</dbReference>
<evidence type="ECO:0000256" key="4">
    <source>
        <dbReference type="ARBA" id="ARBA00022989"/>
    </source>
</evidence>
<evidence type="ECO:0000259" key="9">
    <source>
        <dbReference type="Pfam" id="PF12704"/>
    </source>
</evidence>
<keyword evidence="2" id="KW-1003">Cell membrane</keyword>
<evidence type="ECO:0000313" key="10">
    <source>
        <dbReference type="EMBL" id="BAT72166.1"/>
    </source>
</evidence>
<protein>
    <submittedName>
        <fullName evidence="10">ABC transport system permease</fullName>
    </submittedName>
</protein>
<dbReference type="PANTHER" id="PTHR30572">
    <property type="entry name" value="MEMBRANE COMPONENT OF TRANSPORTER-RELATED"/>
    <property type="match status" value="1"/>
</dbReference>
<dbReference type="Pfam" id="PF02687">
    <property type="entry name" value="FtsX"/>
    <property type="match status" value="1"/>
</dbReference>
<feature type="transmembrane region" description="Helical" evidence="7">
    <location>
        <begin position="329"/>
        <end position="358"/>
    </location>
</feature>
<evidence type="ECO:0000256" key="1">
    <source>
        <dbReference type="ARBA" id="ARBA00004651"/>
    </source>
</evidence>
<dbReference type="KEGG" id="ttk:TST_1379"/>
<feature type="domain" description="ABC3 transporter permease C-terminal" evidence="8">
    <location>
        <begin position="287"/>
        <end position="400"/>
    </location>
</feature>
<proteinExistence type="inferred from homology"/>
<evidence type="ECO:0000256" key="6">
    <source>
        <dbReference type="ARBA" id="ARBA00038076"/>
    </source>
</evidence>
<feature type="transmembrane region" description="Helical" evidence="7">
    <location>
        <begin position="283"/>
        <end position="308"/>
    </location>
</feature>
<evidence type="ECO:0000313" key="11">
    <source>
        <dbReference type="Proteomes" id="UP000063234"/>
    </source>
</evidence>